<evidence type="ECO:0000313" key="13">
    <source>
        <dbReference type="EMBL" id="MEE6261726.1"/>
    </source>
</evidence>
<feature type="domain" description="GH10" evidence="12">
    <location>
        <begin position="1"/>
        <end position="192"/>
    </location>
</feature>
<dbReference type="InterPro" id="IPR000772">
    <property type="entry name" value="Ricin_B_lectin"/>
</dbReference>
<name>A0ABU7RZH4_9ACTN</name>
<dbReference type="InterPro" id="IPR001000">
    <property type="entry name" value="GH10_dom"/>
</dbReference>
<keyword evidence="4" id="KW-0732">Signal</keyword>
<evidence type="ECO:0000256" key="4">
    <source>
        <dbReference type="ARBA" id="ARBA00022729"/>
    </source>
</evidence>
<evidence type="ECO:0000256" key="9">
    <source>
        <dbReference type="PROSITE-ProRule" id="PRU10061"/>
    </source>
</evidence>
<keyword evidence="7 10" id="KW-0326">Glycosidase</keyword>
<comment type="catalytic activity">
    <reaction evidence="1">
        <text>Hydrolysis of terminal non-reducing alpha-L-arabinofuranoside residues in alpha-L-arabinosides.</text>
        <dbReference type="EC" id="3.2.1.55"/>
    </reaction>
</comment>
<keyword evidence="5 10" id="KW-0378">Hydrolase</keyword>
<comment type="catalytic activity">
    <reaction evidence="10">
        <text>Endohydrolysis of (1-&gt;4)-beta-D-xylosidic linkages in xylans.</text>
        <dbReference type="EC" id="3.2.1.8"/>
    </reaction>
</comment>
<dbReference type="PANTHER" id="PTHR40631">
    <property type="entry name" value="ALPHA-L-ARABINOFURANOSIDASE AXHA-2-RELATED"/>
    <property type="match status" value="1"/>
</dbReference>
<evidence type="ECO:0000256" key="2">
    <source>
        <dbReference type="ARBA" id="ARBA00004613"/>
    </source>
</evidence>
<dbReference type="Pfam" id="PF14200">
    <property type="entry name" value="RicinB_lectin_2"/>
    <property type="match status" value="2"/>
</dbReference>
<proteinExistence type="inferred from homology"/>
<evidence type="ECO:0000256" key="3">
    <source>
        <dbReference type="ARBA" id="ARBA00022525"/>
    </source>
</evidence>
<keyword evidence="14" id="KW-1185">Reference proteome</keyword>
<dbReference type="PROSITE" id="PS50231">
    <property type="entry name" value="RICIN_B_LECTIN"/>
    <property type="match status" value="1"/>
</dbReference>
<dbReference type="PROSITE" id="PS00591">
    <property type="entry name" value="GH10_1"/>
    <property type="match status" value="1"/>
</dbReference>
<dbReference type="InterPro" id="IPR005193">
    <property type="entry name" value="GH62_arabinosidase"/>
</dbReference>
<feature type="compositionally biased region" description="Low complexity" evidence="11">
    <location>
        <begin position="196"/>
        <end position="207"/>
    </location>
</feature>
<dbReference type="EC" id="3.2.1.8" evidence="10"/>
<dbReference type="PROSITE" id="PS51760">
    <property type="entry name" value="GH10_2"/>
    <property type="match status" value="1"/>
</dbReference>
<reference evidence="13 14" key="1">
    <citation type="submission" date="2024-01" db="EMBL/GenBank/DDBJ databases">
        <title>Genome insights into Plantactinospora sonchi sp. nov.</title>
        <authorList>
            <person name="Wang L."/>
        </authorList>
    </citation>
    <scope>NUCLEOTIDE SEQUENCE [LARGE SCALE GENOMIC DNA]</scope>
    <source>
        <strain evidence="13 14">NEAU-QY2</strain>
    </source>
</reference>
<protein>
    <recommendedName>
        <fullName evidence="10">Beta-xylanase</fullName>
        <ecNumber evidence="10">3.2.1.8</ecNumber>
    </recommendedName>
</protein>
<comment type="subcellular location">
    <subcellularLocation>
        <location evidence="2">Secreted</location>
    </subcellularLocation>
</comment>
<dbReference type="SUPFAM" id="SSF75005">
    <property type="entry name" value="Arabinanase/levansucrase/invertase"/>
    <property type="match status" value="1"/>
</dbReference>
<feature type="active site" description="Nucleophile" evidence="9">
    <location>
        <position position="126"/>
    </location>
</feature>
<comment type="caution">
    <text evidence="13">The sequence shown here is derived from an EMBL/GenBank/DDBJ whole genome shotgun (WGS) entry which is preliminary data.</text>
</comment>
<evidence type="ECO:0000256" key="6">
    <source>
        <dbReference type="ARBA" id="ARBA00023277"/>
    </source>
</evidence>
<dbReference type="Gene3D" id="2.115.10.20">
    <property type="entry name" value="Glycosyl hydrolase domain, family 43"/>
    <property type="match status" value="1"/>
</dbReference>
<keyword evidence="6 10" id="KW-0119">Carbohydrate metabolism</keyword>
<keyword evidence="3" id="KW-0964">Secreted</keyword>
<dbReference type="Proteomes" id="UP001332243">
    <property type="component" value="Unassembled WGS sequence"/>
</dbReference>
<dbReference type="CDD" id="cd08987">
    <property type="entry name" value="GH62"/>
    <property type="match status" value="1"/>
</dbReference>
<dbReference type="InterPro" id="IPR035992">
    <property type="entry name" value="Ricin_B-like_lectins"/>
</dbReference>
<dbReference type="EMBL" id="JAZGQK010000021">
    <property type="protein sequence ID" value="MEE6261726.1"/>
    <property type="molecule type" value="Genomic_DNA"/>
</dbReference>
<evidence type="ECO:0000256" key="8">
    <source>
        <dbReference type="ARBA" id="ARBA00023326"/>
    </source>
</evidence>
<comment type="similarity">
    <text evidence="10">Belongs to the glycosyl hydrolase 10 (cellulase F) family.</text>
</comment>
<dbReference type="PRINTS" id="PR00134">
    <property type="entry name" value="GLHYDRLASE10"/>
</dbReference>
<dbReference type="SUPFAM" id="SSF50370">
    <property type="entry name" value="Ricin B-like lectins"/>
    <property type="match status" value="1"/>
</dbReference>
<dbReference type="InterPro" id="IPR031158">
    <property type="entry name" value="GH10_AS"/>
</dbReference>
<evidence type="ECO:0000313" key="14">
    <source>
        <dbReference type="Proteomes" id="UP001332243"/>
    </source>
</evidence>
<evidence type="ECO:0000259" key="12">
    <source>
        <dbReference type="PROSITE" id="PS51760"/>
    </source>
</evidence>
<dbReference type="Gene3D" id="3.20.20.80">
    <property type="entry name" value="Glycosidases"/>
    <property type="match status" value="1"/>
</dbReference>
<dbReference type="InterPro" id="IPR023296">
    <property type="entry name" value="Glyco_hydro_beta-prop_sf"/>
</dbReference>
<evidence type="ECO:0000256" key="1">
    <source>
        <dbReference type="ARBA" id="ARBA00001462"/>
    </source>
</evidence>
<dbReference type="Pfam" id="PF00331">
    <property type="entry name" value="Glyco_hydro_10"/>
    <property type="match status" value="1"/>
</dbReference>
<organism evidence="13 14">
    <name type="scientific">Plantactinospora sonchi</name>
    <dbReference type="NCBI Taxonomy" id="1544735"/>
    <lineage>
        <taxon>Bacteria</taxon>
        <taxon>Bacillati</taxon>
        <taxon>Actinomycetota</taxon>
        <taxon>Actinomycetes</taxon>
        <taxon>Micromonosporales</taxon>
        <taxon>Micromonosporaceae</taxon>
        <taxon>Plantactinospora</taxon>
    </lineage>
</organism>
<feature type="region of interest" description="Disordered" evidence="11">
    <location>
        <begin position="194"/>
        <end position="215"/>
    </location>
</feature>
<dbReference type="Pfam" id="PF03664">
    <property type="entry name" value="Glyco_hydro_62"/>
    <property type="match status" value="1"/>
</dbReference>
<dbReference type="Gene3D" id="2.80.10.50">
    <property type="match status" value="3"/>
</dbReference>
<dbReference type="GO" id="GO:0016787">
    <property type="term" value="F:hydrolase activity"/>
    <property type="evidence" value="ECO:0007669"/>
    <property type="project" value="UniProtKB-KW"/>
</dbReference>
<evidence type="ECO:0000256" key="7">
    <source>
        <dbReference type="ARBA" id="ARBA00023295"/>
    </source>
</evidence>
<evidence type="ECO:0000256" key="5">
    <source>
        <dbReference type="ARBA" id="ARBA00022801"/>
    </source>
</evidence>
<evidence type="ECO:0000256" key="11">
    <source>
        <dbReference type="SAM" id="MobiDB-lite"/>
    </source>
</evidence>
<dbReference type="SUPFAM" id="SSF51445">
    <property type="entry name" value="(Trans)glycosidases"/>
    <property type="match status" value="1"/>
</dbReference>
<sequence length="695" mass="76373">RVATYYRGKIDSWDVVNEAFADGNGGGRRDSNLQRTGNDWIEAAFRAADAADPNAKLCYNDYNTDNWTWDKTQAVYRMVQDFKQRGVPIDCVGFQSHFNSGSPYPSNYRTTLSSFAALGVDVQITELDIEGSGTTQANTYRNVVNDCLAVARCTGITVWGVRDCDSWRSGGTPLLFNCNGTKKAAYTSTLDALNGATPNPTPTATTPNPTPSQPGTIDPSAWYELVNRNSGKLLDVCGISTADGACVQQYARSGGSNQQWQFVDSGGGYHRLRARHSGKVLDVYNWSTADSAAIAQWTDHNGANQQFRLVTSTDGYVRLINRNSGKAMEIRNASTADGGSVVQYADHGGTNQQWQLLRVGGATTTPTPTATSTPPPTGTLPSSFRWNSSGALIGPKNDGRNIAGIKDPSVVYHNGRYHVFASTAQSSGYNLVYLNFTDWSQANNATFHYLDQAPLGTGYRAAPQVFYFAPQGLWYLIYQTGNASYSTNPDISNPNGWTAPRHFYTDMPQIIRDNIGDGYWVDMWVICDNANCHLFSSDDNGHLYRSQTSLTNFPNGMDQPVIAMQDADRYRLFEAANVYRVAGQNQYLMIHEAIGTDGRRWFRSWTAPAIAGPWQALADTESNPFARANNVTFPGGAWTQDISHGEMIRDQVDQTLTISPCNMRYAYQGMDPNAGGDYNSLPWRLGLLTQTNSTC</sequence>
<gene>
    <name evidence="13" type="ORF">V1633_24890</name>
</gene>
<keyword evidence="8 10" id="KW-0624">Polysaccharide degradation</keyword>
<dbReference type="PANTHER" id="PTHR40631:SF2">
    <property type="entry name" value="ALPHA-L-ARABINOFURANOSIDASE"/>
    <property type="match status" value="1"/>
</dbReference>
<accession>A0ABU7RZH4</accession>
<dbReference type="SMART" id="SM00633">
    <property type="entry name" value="Glyco_10"/>
    <property type="match status" value="1"/>
</dbReference>
<dbReference type="RefSeq" id="WP_331216798.1">
    <property type="nucleotide sequence ID" value="NZ_JAZGQK010000021.1"/>
</dbReference>
<dbReference type="InterPro" id="IPR017853">
    <property type="entry name" value="GH"/>
</dbReference>
<feature type="non-terminal residue" evidence="13">
    <location>
        <position position="1"/>
    </location>
</feature>
<evidence type="ECO:0000256" key="10">
    <source>
        <dbReference type="RuleBase" id="RU361174"/>
    </source>
</evidence>
<dbReference type="SMART" id="SM00458">
    <property type="entry name" value="RICIN"/>
    <property type="match status" value="1"/>
</dbReference>